<reference evidence="2" key="1">
    <citation type="submission" date="2018-02" db="EMBL/GenBank/DDBJ databases">
        <title>Rhizophora mucronata_Transcriptome.</title>
        <authorList>
            <person name="Meera S.P."/>
            <person name="Sreeshan A."/>
            <person name="Augustine A."/>
        </authorList>
    </citation>
    <scope>NUCLEOTIDE SEQUENCE</scope>
    <source>
        <tissue evidence="2">Leaf</tissue>
    </source>
</reference>
<keyword evidence="1" id="KW-1133">Transmembrane helix</keyword>
<keyword evidence="1" id="KW-0812">Transmembrane</keyword>
<protein>
    <submittedName>
        <fullName evidence="2">Uncharacterized protein</fullName>
    </submittedName>
</protein>
<keyword evidence="1" id="KW-0472">Membrane</keyword>
<name>A0A2P2QMH6_RHIMU</name>
<organism evidence="2">
    <name type="scientific">Rhizophora mucronata</name>
    <name type="common">Asiatic mangrove</name>
    <dbReference type="NCBI Taxonomy" id="61149"/>
    <lineage>
        <taxon>Eukaryota</taxon>
        <taxon>Viridiplantae</taxon>
        <taxon>Streptophyta</taxon>
        <taxon>Embryophyta</taxon>
        <taxon>Tracheophyta</taxon>
        <taxon>Spermatophyta</taxon>
        <taxon>Magnoliopsida</taxon>
        <taxon>eudicotyledons</taxon>
        <taxon>Gunneridae</taxon>
        <taxon>Pentapetalae</taxon>
        <taxon>rosids</taxon>
        <taxon>fabids</taxon>
        <taxon>Malpighiales</taxon>
        <taxon>Rhizophoraceae</taxon>
        <taxon>Rhizophora</taxon>
    </lineage>
</organism>
<dbReference type="AlphaFoldDB" id="A0A2P2QMH6"/>
<sequence length="110" mass="12086">MPSHPTVFRDASGESTAPPSERCQVLPLLNLVHLFKLFGVGFYRKIQDGLWSPVLEGSKVIGMSSCFLIIICTQINLSSLFVLNVVPRIFVPKVCFKPSCPSMPCDSSVD</sequence>
<evidence type="ECO:0000256" key="1">
    <source>
        <dbReference type="SAM" id="Phobius"/>
    </source>
</evidence>
<accession>A0A2P2QMH6</accession>
<proteinExistence type="predicted"/>
<feature type="transmembrane region" description="Helical" evidence="1">
    <location>
        <begin position="60"/>
        <end position="83"/>
    </location>
</feature>
<dbReference type="EMBL" id="GGEC01087603">
    <property type="protein sequence ID" value="MBX68087.1"/>
    <property type="molecule type" value="Transcribed_RNA"/>
</dbReference>
<evidence type="ECO:0000313" key="2">
    <source>
        <dbReference type="EMBL" id="MBX68087.1"/>
    </source>
</evidence>